<evidence type="ECO:0000256" key="6">
    <source>
        <dbReference type="ARBA" id="ARBA00023077"/>
    </source>
</evidence>
<evidence type="ECO:0000256" key="2">
    <source>
        <dbReference type="ARBA" id="ARBA00009810"/>
    </source>
</evidence>
<keyword evidence="3 9" id="KW-0813">Transport</keyword>
<evidence type="ECO:0000256" key="5">
    <source>
        <dbReference type="ARBA" id="ARBA00022692"/>
    </source>
</evidence>
<dbReference type="Pfam" id="PF07715">
    <property type="entry name" value="Plug"/>
    <property type="match status" value="1"/>
</dbReference>
<gene>
    <name evidence="14" type="ORF">GO499_08805</name>
</gene>
<dbReference type="Proteomes" id="UP000464495">
    <property type="component" value="Chromosome"/>
</dbReference>
<dbReference type="InterPro" id="IPR039426">
    <property type="entry name" value="TonB-dep_rcpt-like"/>
</dbReference>
<evidence type="ECO:0000256" key="7">
    <source>
        <dbReference type="ARBA" id="ARBA00023136"/>
    </source>
</evidence>
<dbReference type="GO" id="GO:0015344">
    <property type="term" value="F:siderophore uptake transmembrane transporter activity"/>
    <property type="evidence" value="ECO:0007669"/>
    <property type="project" value="TreeGrafter"/>
</dbReference>
<dbReference type="PANTHER" id="PTHR30069">
    <property type="entry name" value="TONB-DEPENDENT OUTER MEMBRANE RECEPTOR"/>
    <property type="match status" value="1"/>
</dbReference>
<keyword evidence="8 9" id="KW-0998">Cell outer membrane</keyword>
<evidence type="ECO:0000259" key="12">
    <source>
        <dbReference type="Pfam" id="PF00593"/>
    </source>
</evidence>
<sequence>MRTLLSLSSALAIASAHGALAQSDEFYPLGTILFTSGSGNEVGIDSEDLDRTDPADLQDVFKNEPTISVGSSLPVSQKIYVNGVEENNLAVTVDGARQNNKIFHHNATTLIDPELLKQVRVDPGVAPADAGPGALAGAIAFETKDVDDLLEAGRSFGGIVSGEYQSNGDIFTNSLSVFGRQGAFEALGYLKYAEGGTREDGNGDEIIGSGTGLLSGLAKFAYQGETGHRFELSYESVHDDEARPYRADIGRLVGGRPVPDTRTYDLRRQNLVFTYTDEAPTGWWDPKFSLAYSVTDLLLPEADQESRGSTDSISGVFQNRFPVAYGSVTAGADFYVETAETDYRYLPDSSFDEAASEEARNVGIFAQARLDVTQSARLSFGGRVDFQEFEGTDGTTYTNQGLSGNISGEYDLTEAITVSAGVSRVWGGVVLAENFIMNPAWVYPGDSIEPVSADNLFLAADASFGRFDFRGKVFRTNINDARVPSYGGGPDATSDVEAQGFELGATYNWQNGFFRVGYANIDSEIDGTQADSYTGRYLTTPIGELITVEIAHKLSDMDLMVGVDAQIALEKEETYNFGDPTVPLPAYEVVNAFVEYTPRAVPNFTIRGEINNIFDEVYADRATYGQEFRDDGLTPLYEPGRNIAIRGTFTF</sequence>
<keyword evidence="5 9" id="KW-0812">Transmembrane</keyword>
<dbReference type="KEGG" id="amaq:GO499_08805"/>
<dbReference type="InterPro" id="IPR036942">
    <property type="entry name" value="Beta-barrel_TonB_sf"/>
</dbReference>
<dbReference type="PROSITE" id="PS52016">
    <property type="entry name" value="TONB_DEPENDENT_REC_3"/>
    <property type="match status" value="1"/>
</dbReference>
<proteinExistence type="inferred from homology"/>
<keyword evidence="4 9" id="KW-1134">Transmembrane beta strand</keyword>
<evidence type="ECO:0000256" key="9">
    <source>
        <dbReference type="PROSITE-ProRule" id="PRU01360"/>
    </source>
</evidence>
<keyword evidence="7 9" id="KW-0472">Membrane</keyword>
<dbReference type="GO" id="GO:0009279">
    <property type="term" value="C:cell outer membrane"/>
    <property type="evidence" value="ECO:0007669"/>
    <property type="project" value="UniProtKB-SubCell"/>
</dbReference>
<evidence type="ECO:0000256" key="8">
    <source>
        <dbReference type="ARBA" id="ARBA00023237"/>
    </source>
</evidence>
<evidence type="ECO:0000313" key="14">
    <source>
        <dbReference type="EMBL" id="QHQ35289.1"/>
    </source>
</evidence>
<keyword evidence="11" id="KW-0732">Signal</keyword>
<feature type="signal peptide" evidence="11">
    <location>
        <begin position="1"/>
        <end position="21"/>
    </location>
</feature>
<dbReference type="Pfam" id="PF00593">
    <property type="entry name" value="TonB_dep_Rec_b-barrel"/>
    <property type="match status" value="1"/>
</dbReference>
<feature type="chain" id="PRO_5027096544" evidence="11">
    <location>
        <begin position="22"/>
        <end position="651"/>
    </location>
</feature>
<accession>A0A6P1T1X8</accession>
<dbReference type="EMBL" id="CP046620">
    <property type="protein sequence ID" value="QHQ35289.1"/>
    <property type="molecule type" value="Genomic_DNA"/>
</dbReference>
<feature type="domain" description="TonB-dependent receptor-like beta-barrel" evidence="12">
    <location>
        <begin position="238"/>
        <end position="613"/>
    </location>
</feature>
<organism evidence="14 15">
    <name type="scientific">Algicella marina</name>
    <dbReference type="NCBI Taxonomy" id="2683284"/>
    <lineage>
        <taxon>Bacteria</taxon>
        <taxon>Pseudomonadati</taxon>
        <taxon>Pseudomonadota</taxon>
        <taxon>Alphaproteobacteria</taxon>
        <taxon>Rhodobacterales</taxon>
        <taxon>Paracoccaceae</taxon>
        <taxon>Algicella</taxon>
    </lineage>
</organism>
<dbReference type="InterPro" id="IPR037066">
    <property type="entry name" value="Plug_dom_sf"/>
</dbReference>
<comment type="subcellular location">
    <subcellularLocation>
        <location evidence="1 9">Cell outer membrane</location>
        <topology evidence="1 9">Multi-pass membrane protein</topology>
    </subcellularLocation>
</comment>
<evidence type="ECO:0000313" key="15">
    <source>
        <dbReference type="Proteomes" id="UP000464495"/>
    </source>
</evidence>
<dbReference type="Gene3D" id="2.40.170.20">
    <property type="entry name" value="TonB-dependent receptor, beta-barrel domain"/>
    <property type="match status" value="1"/>
</dbReference>
<dbReference type="Gene3D" id="2.170.130.10">
    <property type="entry name" value="TonB-dependent receptor, plug domain"/>
    <property type="match status" value="1"/>
</dbReference>
<keyword evidence="15" id="KW-1185">Reference proteome</keyword>
<evidence type="ECO:0000256" key="4">
    <source>
        <dbReference type="ARBA" id="ARBA00022452"/>
    </source>
</evidence>
<evidence type="ECO:0000259" key="13">
    <source>
        <dbReference type="Pfam" id="PF07715"/>
    </source>
</evidence>
<evidence type="ECO:0000256" key="10">
    <source>
        <dbReference type="RuleBase" id="RU003357"/>
    </source>
</evidence>
<reference evidence="14 15" key="1">
    <citation type="submission" date="2019-12" db="EMBL/GenBank/DDBJ databases">
        <title>Complete genome sequence of Algicella marina strain 9Alg 56(T) isolated from the red alga Tichocarpus crinitus.</title>
        <authorList>
            <person name="Kim S.-G."/>
            <person name="Nedashkovskaya O.I."/>
        </authorList>
    </citation>
    <scope>NUCLEOTIDE SEQUENCE [LARGE SCALE GENOMIC DNA]</scope>
    <source>
        <strain evidence="14 15">9Alg 56</strain>
    </source>
</reference>
<protein>
    <submittedName>
        <fullName evidence="14">TonB-dependent receptor plug domain-containing protein</fullName>
    </submittedName>
</protein>
<name>A0A6P1T1X8_9RHOB</name>
<dbReference type="SUPFAM" id="SSF56935">
    <property type="entry name" value="Porins"/>
    <property type="match status" value="1"/>
</dbReference>
<evidence type="ECO:0000256" key="11">
    <source>
        <dbReference type="SAM" id="SignalP"/>
    </source>
</evidence>
<dbReference type="GO" id="GO:0044718">
    <property type="term" value="P:siderophore transmembrane transport"/>
    <property type="evidence" value="ECO:0007669"/>
    <property type="project" value="TreeGrafter"/>
</dbReference>
<dbReference type="RefSeq" id="WP_161861856.1">
    <property type="nucleotide sequence ID" value="NZ_CP046620.1"/>
</dbReference>
<dbReference type="AlphaFoldDB" id="A0A6P1T1X8"/>
<dbReference type="InterPro" id="IPR000531">
    <property type="entry name" value="Beta-barrel_TonB"/>
</dbReference>
<dbReference type="PANTHER" id="PTHR30069:SF41">
    <property type="entry name" value="HEME_HEMOPEXIN UTILIZATION PROTEIN C"/>
    <property type="match status" value="1"/>
</dbReference>
<keyword evidence="14" id="KW-0675">Receptor</keyword>
<feature type="domain" description="TonB-dependent receptor plug" evidence="13">
    <location>
        <begin position="44"/>
        <end position="138"/>
    </location>
</feature>
<comment type="similarity">
    <text evidence="2 9 10">Belongs to the TonB-dependent receptor family.</text>
</comment>
<keyword evidence="6 10" id="KW-0798">TonB box</keyword>
<evidence type="ECO:0000256" key="1">
    <source>
        <dbReference type="ARBA" id="ARBA00004571"/>
    </source>
</evidence>
<dbReference type="InterPro" id="IPR012910">
    <property type="entry name" value="Plug_dom"/>
</dbReference>
<evidence type="ECO:0000256" key="3">
    <source>
        <dbReference type="ARBA" id="ARBA00022448"/>
    </source>
</evidence>